<sequence>MSAAGKSNPLAISGLVVLTLIWSYSWIFMKQVTSYIGAFDFTALRCIFGALVLFIVLLLRGRGMRPTPFKYTLAIALLQTCGMVGLAQWALVSGGAGKVAILSYTMPFWVVIFAALFLGERLRRGQYFAILIAAFGLFLVLQPWQLDFSSMKSALLAILSGVSWGASAIVAKRLYARHPRVDLLSLTSWQMLYAALVMSAVALLVPQREIDWQPTVFWALAYSAILATALAWSLWLFVLKNLPASIASLSTLAVPVCGVLFSWWLLGENPGAVEGSGIVLIVLALALVSRKKKRSCQCKKHLNFFFMWGDRLFNKIPIVPHHPPAKQHVFFLRACANVMYHQRRTVAGKAM</sequence>
<dbReference type="Gene3D" id="1.10.3730.20">
    <property type="match status" value="1"/>
</dbReference>
<accession>A0A376JQP7</accession>
<dbReference type="InterPro" id="IPR050638">
    <property type="entry name" value="AA-Vitamin_Transporters"/>
</dbReference>
<evidence type="ECO:0000313" key="14">
    <source>
        <dbReference type="Proteomes" id="UP000255201"/>
    </source>
</evidence>
<evidence type="ECO:0000256" key="4">
    <source>
        <dbReference type="ARBA" id="ARBA00022475"/>
    </source>
</evidence>
<feature type="transmembrane region" description="Helical" evidence="11">
    <location>
        <begin position="35"/>
        <end position="59"/>
    </location>
</feature>
<proteinExistence type="inferred from homology"/>
<dbReference type="GO" id="GO:0005886">
    <property type="term" value="C:plasma membrane"/>
    <property type="evidence" value="ECO:0007669"/>
    <property type="project" value="UniProtKB-SubCell"/>
</dbReference>
<feature type="transmembrane region" description="Helical" evidence="11">
    <location>
        <begin position="272"/>
        <end position="289"/>
    </location>
</feature>
<keyword evidence="6 11" id="KW-0812">Transmembrane</keyword>
<dbReference type="AlphaFoldDB" id="A0A376JQP7"/>
<dbReference type="InterPro" id="IPR000620">
    <property type="entry name" value="EamA_dom"/>
</dbReference>
<dbReference type="Proteomes" id="UP000255201">
    <property type="component" value="Unassembled WGS sequence"/>
</dbReference>
<dbReference type="SUPFAM" id="SSF103481">
    <property type="entry name" value="Multidrug resistance efflux transporter EmrE"/>
    <property type="match status" value="2"/>
</dbReference>
<evidence type="ECO:0000256" key="8">
    <source>
        <dbReference type="ARBA" id="ARBA00022989"/>
    </source>
</evidence>
<dbReference type="PANTHER" id="PTHR32322">
    <property type="entry name" value="INNER MEMBRANE TRANSPORTER"/>
    <property type="match status" value="1"/>
</dbReference>
<evidence type="ECO:0000256" key="5">
    <source>
        <dbReference type="ARBA" id="ARBA00022519"/>
    </source>
</evidence>
<dbReference type="PANTHER" id="PTHR32322:SF2">
    <property type="entry name" value="EAMA DOMAIN-CONTAINING PROTEIN"/>
    <property type="match status" value="1"/>
</dbReference>
<feature type="transmembrane region" description="Helical" evidence="11">
    <location>
        <begin position="97"/>
        <end position="118"/>
    </location>
</feature>
<dbReference type="FunFam" id="1.10.3730.20:FF:000005">
    <property type="entry name" value="Cystine transporter YijE"/>
    <property type="match status" value="1"/>
</dbReference>
<keyword evidence="8 11" id="KW-1133">Transmembrane helix</keyword>
<feature type="transmembrane region" description="Helical" evidence="11">
    <location>
        <begin position="12"/>
        <end position="29"/>
    </location>
</feature>
<keyword evidence="3" id="KW-0813">Transport</keyword>
<comment type="similarity">
    <text evidence="2">Belongs to the EamA transporter family.</text>
</comment>
<name>A0A376JQP7_ECOLX</name>
<feature type="transmembrane region" description="Helical" evidence="11">
    <location>
        <begin position="183"/>
        <end position="205"/>
    </location>
</feature>
<feature type="domain" description="EamA" evidence="12">
    <location>
        <begin position="152"/>
        <end position="289"/>
    </location>
</feature>
<keyword evidence="9 11" id="KW-0472">Membrane</keyword>
<evidence type="ECO:0000256" key="7">
    <source>
        <dbReference type="ARBA" id="ARBA00022737"/>
    </source>
</evidence>
<evidence type="ECO:0000256" key="3">
    <source>
        <dbReference type="ARBA" id="ARBA00022448"/>
    </source>
</evidence>
<feature type="transmembrane region" description="Helical" evidence="11">
    <location>
        <begin position="217"/>
        <end position="239"/>
    </location>
</feature>
<keyword evidence="7" id="KW-0677">Repeat</keyword>
<organism evidence="13 14">
    <name type="scientific">Escherichia coli</name>
    <dbReference type="NCBI Taxonomy" id="562"/>
    <lineage>
        <taxon>Bacteria</taxon>
        <taxon>Pseudomonadati</taxon>
        <taxon>Pseudomonadota</taxon>
        <taxon>Gammaproteobacteria</taxon>
        <taxon>Enterobacterales</taxon>
        <taxon>Enterobacteriaceae</taxon>
        <taxon>Escherichia</taxon>
    </lineage>
</organism>
<dbReference type="Pfam" id="PF00892">
    <property type="entry name" value="EamA"/>
    <property type="match status" value="2"/>
</dbReference>
<evidence type="ECO:0000256" key="2">
    <source>
        <dbReference type="ARBA" id="ARBA00007362"/>
    </source>
</evidence>
<gene>
    <name evidence="13" type="primary">yijE</name>
    <name evidence="13" type="ORF">NCTC10764_03023</name>
</gene>
<evidence type="ECO:0000256" key="10">
    <source>
        <dbReference type="ARBA" id="ARBA00073885"/>
    </source>
</evidence>
<dbReference type="InterPro" id="IPR037185">
    <property type="entry name" value="EmrE-like"/>
</dbReference>
<evidence type="ECO:0000256" key="11">
    <source>
        <dbReference type="SAM" id="Phobius"/>
    </source>
</evidence>
<evidence type="ECO:0000259" key="12">
    <source>
        <dbReference type="Pfam" id="PF00892"/>
    </source>
</evidence>
<evidence type="ECO:0000256" key="1">
    <source>
        <dbReference type="ARBA" id="ARBA00004429"/>
    </source>
</evidence>
<dbReference type="EMBL" id="UFZL01000002">
    <property type="protein sequence ID" value="STE72330.1"/>
    <property type="molecule type" value="Genomic_DNA"/>
</dbReference>
<reference evidence="13 14" key="1">
    <citation type="submission" date="2018-06" db="EMBL/GenBank/DDBJ databases">
        <authorList>
            <consortium name="Pathogen Informatics"/>
            <person name="Doyle S."/>
        </authorList>
    </citation>
    <scope>NUCLEOTIDE SEQUENCE [LARGE SCALE GENOMIC DNA]</scope>
    <source>
        <strain evidence="13 14">NCTC10764</strain>
    </source>
</reference>
<comment type="subcellular location">
    <subcellularLocation>
        <location evidence="1">Cell inner membrane</location>
        <topology evidence="1">Multi-pass membrane protein</topology>
    </subcellularLocation>
</comment>
<evidence type="ECO:0000313" key="13">
    <source>
        <dbReference type="EMBL" id="STE72330.1"/>
    </source>
</evidence>
<feature type="domain" description="EamA" evidence="12">
    <location>
        <begin position="12"/>
        <end position="141"/>
    </location>
</feature>
<protein>
    <recommendedName>
        <fullName evidence="10">Probable cystine transporter YijE</fullName>
    </recommendedName>
</protein>
<evidence type="ECO:0000256" key="9">
    <source>
        <dbReference type="ARBA" id="ARBA00023136"/>
    </source>
</evidence>
<evidence type="ECO:0000256" key="6">
    <source>
        <dbReference type="ARBA" id="ARBA00022692"/>
    </source>
</evidence>
<keyword evidence="5" id="KW-0997">Cell inner membrane</keyword>
<feature type="transmembrane region" description="Helical" evidence="11">
    <location>
        <begin position="71"/>
        <end position="91"/>
    </location>
</feature>
<keyword evidence="4" id="KW-1003">Cell membrane</keyword>
<feature type="transmembrane region" description="Helical" evidence="11">
    <location>
        <begin position="150"/>
        <end position="171"/>
    </location>
</feature>
<feature type="transmembrane region" description="Helical" evidence="11">
    <location>
        <begin position="246"/>
        <end position="266"/>
    </location>
</feature>
<feature type="transmembrane region" description="Helical" evidence="11">
    <location>
        <begin position="125"/>
        <end position="144"/>
    </location>
</feature>